<protein>
    <submittedName>
        <fullName evidence="2">Uncharacterized protein</fullName>
    </submittedName>
</protein>
<dbReference type="AlphaFoldDB" id="A0A843VMQ8"/>
<feature type="compositionally biased region" description="Low complexity" evidence="1">
    <location>
        <begin position="54"/>
        <end position="89"/>
    </location>
</feature>
<sequence>MREPDLIPLSNPASSPPSDSASSPSSVVVSSPQLTARAASPLARPAVPRPVYPRPSQLVAPPLSRPARPRPSQLAAPPLARPSSGPSPSAAVVQTAAFTLAGWPLQPCPLAFAFAGLASRNSKQAHSAAETEQPHLRSPKWASGEIDTSRPGCQFTHVPGSACRSLPVRHNLEQDRVGESDHDHTHEDGTDEEAQE</sequence>
<gene>
    <name evidence="2" type="ORF">Taro_033013</name>
</gene>
<reference evidence="2" key="1">
    <citation type="submission" date="2017-07" db="EMBL/GenBank/DDBJ databases">
        <title>Taro Niue Genome Assembly and Annotation.</title>
        <authorList>
            <person name="Atibalentja N."/>
            <person name="Keating K."/>
            <person name="Fields C.J."/>
        </authorList>
    </citation>
    <scope>NUCLEOTIDE SEQUENCE</scope>
    <source>
        <strain evidence="2">Niue_2</strain>
        <tissue evidence="2">Leaf</tissue>
    </source>
</reference>
<proteinExistence type="predicted"/>
<feature type="region of interest" description="Disordered" evidence="1">
    <location>
        <begin position="120"/>
        <end position="196"/>
    </location>
</feature>
<accession>A0A843VMQ8</accession>
<name>A0A843VMQ8_COLES</name>
<dbReference type="Proteomes" id="UP000652761">
    <property type="component" value="Unassembled WGS sequence"/>
</dbReference>
<comment type="caution">
    <text evidence="2">The sequence shown here is derived from an EMBL/GenBank/DDBJ whole genome shotgun (WGS) entry which is preliminary data.</text>
</comment>
<evidence type="ECO:0000256" key="1">
    <source>
        <dbReference type="SAM" id="MobiDB-lite"/>
    </source>
</evidence>
<organism evidence="2 3">
    <name type="scientific">Colocasia esculenta</name>
    <name type="common">Wild taro</name>
    <name type="synonym">Arum esculentum</name>
    <dbReference type="NCBI Taxonomy" id="4460"/>
    <lineage>
        <taxon>Eukaryota</taxon>
        <taxon>Viridiplantae</taxon>
        <taxon>Streptophyta</taxon>
        <taxon>Embryophyta</taxon>
        <taxon>Tracheophyta</taxon>
        <taxon>Spermatophyta</taxon>
        <taxon>Magnoliopsida</taxon>
        <taxon>Liliopsida</taxon>
        <taxon>Araceae</taxon>
        <taxon>Aroideae</taxon>
        <taxon>Colocasieae</taxon>
        <taxon>Colocasia</taxon>
    </lineage>
</organism>
<evidence type="ECO:0000313" key="2">
    <source>
        <dbReference type="EMBL" id="MQM00273.1"/>
    </source>
</evidence>
<keyword evidence="3" id="KW-1185">Reference proteome</keyword>
<feature type="compositionally biased region" description="Low complexity" evidence="1">
    <location>
        <begin position="10"/>
        <end position="46"/>
    </location>
</feature>
<feature type="region of interest" description="Disordered" evidence="1">
    <location>
        <begin position="1"/>
        <end position="89"/>
    </location>
</feature>
<feature type="compositionally biased region" description="Basic and acidic residues" evidence="1">
    <location>
        <begin position="170"/>
        <end position="188"/>
    </location>
</feature>
<evidence type="ECO:0000313" key="3">
    <source>
        <dbReference type="Proteomes" id="UP000652761"/>
    </source>
</evidence>
<dbReference type="EMBL" id="NMUH01002485">
    <property type="protein sequence ID" value="MQM00273.1"/>
    <property type="molecule type" value="Genomic_DNA"/>
</dbReference>